<name>A0A8W8NFE7_MAGGI</name>
<dbReference type="InterPro" id="IPR000157">
    <property type="entry name" value="TIR_dom"/>
</dbReference>
<dbReference type="InterPro" id="IPR042342">
    <property type="entry name" value="TTC22"/>
</dbReference>
<evidence type="ECO:0000259" key="2">
    <source>
        <dbReference type="PROSITE" id="PS50104"/>
    </source>
</evidence>
<dbReference type="GO" id="GO:0007165">
    <property type="term" value="P:signal transduction"/>
    <property type="evidence" value="ECO:0007669"/>
    <property type="project" value="InterPro"/>
</dbReference>
<feature type="domain" description="TIR" evidence="2">
    <location>
        <begin position="5"/>
        <end position="136"/>
    </location>
</feature>
<dbReference type="Proteomes" id="UP000005408">
    <property type="component" value="Unassembled WGS sequence"/>
</dbReference>
<evidence type="ECO:0000256" key="1">
    <source>
        <dbReference type="SAM" id="Phobius"/>
    </source>
</evidence>
<dbReference type="InterPro" id="IPR018247">
    <property type="entry name" value="EF_Hand_1_Ca_BS"/>
</dbReference>
<sequence length="608" mass="70097">MKVDFDYDAFVICNPEGKDLEFANKLVDTMQASPYNLKLCAPWRNVGACSPNTRECTRDRCRKFLVVLSNNFYKSEEAVSHLHFAFSMSPGYKERRILPICLERCEIPTYLQLVTKLDVSNSRTRKWMWEQLYLSLKPTETASLNKLKPRTMSVNDVPRDSFGRVHFAPPDYSAACSNNGEHSGQAFGHSVMTADLVQEKIPPPAYDDIFAKTQTPAPSSLPRGRQTYYKDDRNTWEKLHEWFEMSVLQQIIWCAVLAFSISYIYYDTKYSGECIKKRFDKKGNVTNEDDLTAFIKAEGGVICATILYAFLIRLLILSDIRRTHQKPKSDLEGQKKCGGNLFFLGMALYIANFGLCIAGATKIIPLYNPETNTTVTCTSAFYDFYYNAKIGQLAVFMPYAAYIIFCFVFMIGISKKWFIRRKLRRWAKLLDADQDGVISQEDMRITNEKLEMLRRLIGARTNALSSTEQKKWWDDNIFKRGPGKDIEVEDYINVVEGLMGTGPPHDRAGKIRPVIKGWFNFFTTEEYLKRKLLLGGGDFVKFWTILDGSCDEQHYKKMYIKHFPAPFSMSDFLEDFVAFLSHPDFFDEYSSRVYHVVKYQSEAICCKV</sequence>
<dbReference type="InterPro" id="IPR035897">
    <property type="entry name" value="Toll_tir_struct_dom_sf"/>
</dbReference>
<dbReference type="EnsemblMetazoa" id="G5576.4">
    <property type="protein sequence ID" value="G5576.4:cds"/>
    <property type="gene ID" value="G5576"/>
</dbReference>
<dbReference type="PROSITE" id="PS50104">
    <property type="entry name" value="TIR"/>
    <property type="match status" value="1"/>
</dbReference>
<dbReference type="Gene3D" id="1.10.238.10">
    <property type="entry name" value="EF-hand"/>
    <property type="match status" value="1"/>
</dbReference>
<dbReference type="Gene3D" id="3.40.50.10140">
    <property type="entry name" value="Toll/interleukin-1 receptor homology (TIR) domain"/>
    <property type="match status" value="1"/>
</dbReference>
<keyword evidence="4" id="KW-1185">Reference proteome</keyword>
<protein>
    <recommendedName>
        <fullName evidence="2">TIR domain-containing protein</fullName>
    </recommendedName>
</protein>
<organism evidence="3 4">
    <name type="scientific">Magallana gigas</name>
    <name type="common">Pacific oyster</name>
    <name type="synonym">Crassostrea gigas</name>
    <dbReference type="NCBI Taxonomy" id="29159"/>
    <lineage>
        <taxon>Eukaryota</taxon>
        <taxon>Metazoa</taxon>
        <taxon>Spiralia</taxon>
        <taxon>Lophotrochozoa</taxon>
        <taxon>Mollusca</taxon>
        <taxon>Bivalvia</taxon>
        <taxon>Autobranchia</taxon>
        <taxon>Pteriomorphia</taxon>
        <taxon>Ostreida</taxon>
        <taxon>Ostreoidea</taxon>
        <taxon>Ostreidae</taxon>
        <taxon>Magallana</taxon>
    </lineage>
</organism>
<feature type="transmembrane region" description="Helical" evidence="1">
    <location>
        <begin position="341"/>
        <end position="364"/>
    </location>
</feature>
<reference evidence="3" key="1">
    <citation type="submission" date="2022-08" db="UniProtKB">
        <authorList>
            <consortium name="EnsemblMetazoa"/>
        </authorList>
    </citation>
    <scope>IDENTIFICATION</scope>
    <source>
        <strain evidence="3">05x7-T-G4-1.051#20</strain>
    </source>
</reference>
<keyword evidence="1" id="KW-0812">Transmembrane</keyword>
<accession>A0A8W8NFE7</accession>
<evidence type="ECO:0000313" key="3">
    <source>
        <dbReference type="EnsemblMetazoa" id="G5576.4:cds"/>
    </source>
</evidence>
<keyword evidence="1" id="KW-0472">Membrane</keyword>
<dbReference type="AlphaFoldDB" id="A0A8W8NFE7"/>
<feature type="transmembrane region" description="Helical" evidence="1">
    <location>
        <begin position="299"/>
        <end position="320"/>
    </location>
</feature>
<dbReference type="PANTHER" id="PTHR16253">
    <property type="entry name" value="TETRATRICOPEPTIDE REPEAT PROTEIN 22"/>
    <property type="match status" value="1"/>
</dbReference>
<dbReference type="PROSITE" id="PS00018">
    <property type="entry name" value="EF_HAND_1"/>
    <property type="match status" value="1"/>
</dbReference>
<feature type="transmembrane region" description="Helical" evidence="1">
    <location>
        <begin position="399"/>
        <end position="418"/>
    </location>
</feature>
<dbReference type="PANTHER" id="PTHR16253:SF0">
    <property type="entry name" value="TETRATRICOPEPTIDE REPEAT PROTEIN 22"/>
    <property type="match status" value="1"/>
</dbReference>
<keyword evidence="1" id="KW-1133">Transmembrane helix</keyword>
<proteinExistence type="predicted"/>
<dbReference type="SUPFAM" id="SSF52200">
    <property type="entry name" value="Toll/Interleukin receptor TIR domain"/>
    <property type="match status" value="1"/>
</dbReference>
<evidence type="ECO:0000313" key="4">
    <source>
        <dbReference type="Proteomes" id="UP000005408"/>
    </source>
</evidence>